<dbReference type="SUPFAM" id="SSF63829">
    <property type="entry name" value="Calcium-dependent phosphotriesterase"/>
    <property type="match status" value="1"/>
</dbReference>
<protein>
    <submittedName>
        <fullName evidence="5">Ca2-binding protein Regucalcin/SMP30</fullName>
    </submittedName>
</protein>
<comment type="cofactor">
    <cofactor evidence="3">
        <name>Zn(2+)</name>
        <dbReference type="ChEBI" id="CHEBI:29105"/>
    </cofactor>
    <text evidence="3">Binds 1 divalent metal cation per subunit.</text>
</comment>
<proteinExistence type="inferred from homology"/>
<evidence type="ECO:0000256" key="2">
    <source>
        <dbReference type="PIRSR" id="PIRSR605511-1"/>
    </source>
</evidence>
<keyword evidence="3" id="KW-0479">Metal-binding</keyword>
<reference evidence="5" key="1">
    <citation type="submission" date="2014-08" db="EMBL/GenBank/DDBJ databases">
        <authorList>
            <person name="Sharma Rahul"/>
            <person name="Thines Marco"/>
        </authorList>
    </citation>
    <scope>NUCLEOTIDE SEQUENCE</scope>
</reference>
<dbReference type="GO" id="GO:0005509">
    <property type="term" value="F:calcium ion binding"/>
    <property type="evidence" value="ECO:0007669"/>
    <property type="project" value="TreeGrafter"/>
</dbReference>
<evidence type="ECO:0000256" key="1">
    <source>
        <dbReference type="ARBA" id="ARBA00008853"/>
    </source>
</evidence>
<dbReference type="GO" id="GO:0004341">
    <property type="term" value="F:gluconolactonase activity"/>
    <property type="evidence" value="ECO:0007669"/>
    <property type="project" value="TreeGrafter"/>
</dbReference>
<comment type="similarity">
    <text evidence="1">Belongs to the SMP-30/CGR1 family.</text>
</comment>
<dbReference type="Pfam" id="PF08450">
    <property type="entry name" value="SGL"/>
    <property type="match status" value="1"/>
</dbReference>
<dbReference type="Gene3D" id="2.120.10.30">
    <property type="entry name" value="TolB, C-terminal domain"/>
    <property type="match status" value="1"/>
</dbReference>
<dbReference type="PANTHER" id="PTHR10907:SF47">
    <property type="entry name" value="REGUCALCIN"/>
    <property type="match status" value="1"/>
</dbReference>
<feature type="binding site" evidence="3">
    <location>
        <position position="111"/>
    </location>
    <ligand>
        <name>substrate</name>
    </ligand>
</feature>
<feature type="binding site" evidence="3">
    <location>
        <position position="21"/>
    </location>
    <ligand>
        <name>a divalent metal cation</name>
        <dbReference type="ChEBI" id="CHEBI:60240"/>
    </ligand>
</feature>
<dbReference type="EMBL" id="LN483157">
    <property type="protein sequence ID" value="CED83778.1"/>
    <property type="molecule type" value="Genomic_DNA"/>
</dbReference>
<name>A0A0F7SUW0_PHARH</name>
<dbReference type="InterPro" id="IPR011042">
    <property type="entry name" value="6-blade_b-propeller_TolB-like"/>
</dbReference>
<sequence>MSHRVITASEPILRSQCLLGEGPVWDPKRGLLYFVDIQKGVIHTYNPSTEVHLKAHYEGLIGNIVLRKNHPGFVCAIGSSLFFADPASEPGKLVPFVTPVKEDDSSREFIRFNDGYADRQGRYITGTMDLKGSTPRGVLYSIEPDGSIQQLLDGVTCSNGTGWTADDKTMYYIDSGLGKIQAYHYDLSTGSVTNPRTFTTNTFGDDGVFDGMCMDAEDCLWVCRWRSNRLVKYTPDGKIDLEIKFPKAANVTCCVFGGPNMDELYVTTASCAASGEDHLIDQFSEGGDLYRIKIDGTKGLEKYKFAG</sequence>
<feature type="binding site" evidence="3">
    <location>
        <position position="113"/>
    </location>
    <ligand>
        <name>substrate</name>
    </ligand>
</feature>
<dbReference type="InterPro" id="IPR013658">
    <property type="entry name" value="SGL"/>
</dbReference>
<dbReference type="PRINTS" id="PR01790">
    <property type="entry name" value="SMP30FAMILY"/>
</dbReference>
<dbReference type="InterPro" id="IPR005511">
    <property type="entry name" value="SMP-30"/>
</dbReference>
<keyword evidence="3" id="KW-0862">Zinc</keyword>
<evidence type="ECO:0000256" key="3">
    <source>
        <dbReference type="PIRSR" id="PIRSR605511-2"/>
    </source>
</evidence>
<evidence type="ECO:0000313" key="5">
    <source>
        <dbReference type="EMBL" id="CED83778.1"/>
    </source>
</evidence>
<feature type="domain" description="SMP-30/Gluconolactonase/LRE-like region" evidence="4">
    <location>
        <begin position="19"/>
        <end position="269"/>
    </location>
</feature>
<evidence type="ECO:0000259" key="4">
    <source>
        <dbReference type="Pfam" id="PF08450"/>
    </source>
</evidence>
<dbReference type="PANTHER" id="PTHR10907">
    <property type="entry name" value="REGUCALCIN"/>
    <property type="match status" value="1"/>
</dbReference>
<dbReference type="AlphaFoldDB" id="A0A0F7SUW0"/>
<feature type="binding site" evidence="3">
    <location>
        <position position="159"/>
    </location>
    <ligand>
        <name>a divalent metal cation</name>
        <dbReference type="ChEBI" id="CHEBI:60240"/>
    </ligand>
</feature>
<feature type="binding site" evidence="3">
    <location>
        <position position="210"/>
    </location>
    <ligand>
        <name>a divalent metal cation</name>
        <dbReference type="ChEBI" id="CHEBI:60240"/>
    </ligand>
</feature>
<accession>A0A0F7SUW0</accession>
<feature type="active site" description="Proton donor/acceptor" evidence="2">
    <location>
        <position position="210"/>
    </location>
</feature>
<organism evidence="5">
    <name type="scientific">Phaffia rhodozyma</name>
    <name type="common">Yeast</name>
    <name type="synonym">Xanthophyllomyces dendrorhous</name>
    <dbReference type="NCBI Taxonomy" id="264483"/>
    <lineage>
        <taxon>Eukaryota</taxon>
        <taxon>Fungi</taxon>
        <taxon>Dikarya</taxon>
        <taxon>Basidiomycota</taxon>
        <taxon>Agaricomycotina</taxon>
        <taxon>Tremellomycetes</taxon>
        <taxon>Cystofilobasidiales</taxon>
        <taxon>Mrakiaceae</taxon>
        <taxon>Phaffia</taxon>
    </lineage>
</organism>
<dbReference type="GO" id="GO:0019853">
    <property type="term" value="P:L-ascorbic acid biosynthetic process"/>
    <property type="evidence" value="ECO:0007669"/>
    <property type="project" value="TreeGrafter"/>
</dbReference>